<protein>
    <submittedName>
        <fullName evidence="2">Uncharacterized protein</fullName>
    </submittedName>
</protein>
<feature type="compositionally biased region" description="Polar residues" evidence="1">
    <location>
        <begin position="78"/>
        <end position="88"/>
    </location>
</feature>
<reference evidence="2 3" key="1">
    <citation type="submission" date="2013-11" db="EMBL/GenBank/DDBJ databases">
        <title>The Genome Sequence of Phytophthora parasitica CJ05E6.</title>
        <authorList>
            <consortium name="The Broad Institute Genomics Platform"/>
            <person name="Russ C."/>
            <person name="Tyler B."/>
            <person name="Panabieres F."/>
            <person name="Shan W."/>
            <person name="Tripathy S."/>
            <person name="Grunwald N."/>
            <person name="Machado M."/>
            <person name="Johnson C.S."/>
            <person name="Arredondo F."/>
            <person name="Hong C."/>
            <person name="Coffey M."/>
            <person name="Young S.K."/>
            <person name="Zeng Q."/>
            <person name="Gargeya S."/>
            <person name="Fitzgerald M."/>
            <person name="Abouelleil A."/>
            <person name="Alvarado L."/>
            <person name="Chapman S.B."/>
            <person name="Gainer-Dewar J."/>
            <person name="Goldberg J."/>
            <person name="Griggs A."/>
            <person name="Gujja S."/>
            <person name="Hansen M."/>
            <person name="Howarth C."/>
            <person name="Imamovic A."/>
            <person name="Ireland A."/>
            <person name="Larimer J."/>
            <person name="McCowan C."/>
            <person name="Murphy C."/>
            <person name="Pearson M."/>
            <person name="Poon T.W."/>
            <person name="Priest M."/>
            <person name="Roberts A."/>
            <person name="Saif S."/>
            <person name="Shea T."/>
            <person name="Sykes S."/>
            <person name="Wortman J."/>
            <person name="Nusbaum C."/>
            <person name="Birren B."/>
        </authorList>
    </citation>
    <scope>NUCLEOTIDE SEQUENCE [LARGE SCALE GENOMIC DNA]</scope>
    <source>
        <strain evidence="2 3">CJ05E6</strain>
    </source>
</reference>
<evidence type="ECO:0000256" key="1">
    <source>
        <dbReference type="SAM" id="MobiDB-lite"/>
    </source>
</evidence>
<feature type="region of interest" description="Disordered" evidence="1">
    <location>
        <begin position="1"/>
        <end position="112"/>
    </location>
</feature>
<proteinExistence type="predicted"/>
<name>W2JMU8_PHYNI</name>
<feature type="non-terminal residue" evidence="2">
    <location>
        <position position="1"/>
    </location>
</feature>
<gene>
    <name evidence="2" type="ORF">L916_02533</name>
</gene>
<dbReference type="Proteomes" id="UP000053864">
    <property type="component" value="Unassembled WGS sequence"/>
</dbReference>
<dbReference type="EMBL" id="KI671094">
    <property type="protein sequence ID" value="ETL47749.1"/>
    <property type="molecule type" value="Genomic_DNA"/>
</dbReference>
<evidence type="ECO:0000313" key="2">
    <source>
        <dbReference type="EMBL" id="ETL47749.1"/>
    </source>
</evidence>
<accession>W2JMU8</accession>
<evidence type="ECO:0000313" key="3">
    <source>
        <dbReference type="Proteomes" id="UP000053864"/>
    </source>
</evidence>
<dbReference type="VEuPathDB" id="FungiDB:PPTG_08446"/>
<organism evidence="2 3">
    <name type="scientific">Phytophthora nicotianae</name>
    <name type="common">Potato buckeye rot agent</name>
    <name type="synonym">Phytophthora parasitica</name>
    <dbReference type="NCBI Taxonomy" id="4792"/>
    <lineage>
        <taxon>Eukaryota</taxon>
        <taxon>Sar</taxon>
        <taxon>Stramenopiles</taxon>
        <taxon>Oomycota</taxon>
        <taxon>Peronosporomycetes</taxon>
        <taxon>Peronosporales</taxon>
        <taxon>Peronosporaceae</taxon>
        <taxon>Phytophthora</taxon>
    </lineage>
</organism>
<sequence length="125" mass="13427">LTALLKTNSDPASNYKVCQAEDAESDNDPTLVSPTNDTFTAEITSQNTTVSDERTTPGNLEDATADKQDILHPHDIDSTISVNCSTPSPGQPESESDDSSNDVSTASEVRKRGVVTVTLRQFTLR</sequence>
<feature type="compositionally biased region" description="Basic and acidic residues" evidence="1">
    <location>
        <begin position="64"/>
        <end position="77"/>
    </location>
</feature>
<dbReference type="AlphaFoldDB" id="W2JMU8"/>
<feature type="compositionally biased region" description="Polar residues" evidence="1">
    <location>
        <begin position="28"/>
        <end position="50"/>
    </location>
</feature>
<feature type="compositionally biased region" description="Polar residues" evidence="1">
    <location>
        <begin position="1"/>
        <end position="12"/>
    </location>
</feature>